<keyword evidence="4 6" id="KW-1133">Transmembrane helix</keyword>
<proteinExistence type="inferred from homology"/>
<feature type="transmembrane region" description="Helical" evidence="6">
    <location>
        <begin position="49"/>
        <end position="69"/>
    </location>
</feature>
<feature type="transmembrane region" description="Helical" evidence="6">
    <location>
        <begin position="90"/>
        <end position="112"/>
    </location>
</feature>
<evidence type="ECO:0000256" key="5">
    <source>
        <dbReference type="ARBA" id="ARBA00023136"/>
    </source>
</evidence>
<dbReference type="GO" id="GO:0005886">
    <property type="term" value="C:plasma membrane"/>
    <property type="evidence" value="ECO:0007669"/>
    <property type="project" value="TreeGrafter"/>
</dbReference>
<evidence type="ECO:0000256" key="3">
    <source>
        <dbReference type="ARBA" id="ARBA00022692"/>
    </source>
</evidence>
<dbReference type="Proteomes" id="UP000322499">
    <property type="component" value="Unassembled WGS sequence"/>
</dbReference>
<comment type="similarity">
    <text evidence="2">Belongs to the GtrA family.</text>
</comment>
<name>A0A5S5D3L4_9ACTN</name>
<keyword evidence="3 6" id="KW-0812">Transmembrane</keyword>
<evidence type="ECO:0000313" key="8">
    <source>
        <dbReference type="EMBL" id="TYP89858.1"/>
    </source>
</evidence>
<evidence type="ECO:0000256" key="2">
    <source>
        <dbReference type="ARBA" id="ARBA00009399"/>
    </source>
</evidence>
<keyword evidence="9" id="KW-1185">Reference proteome</keyword>
<feature type="domain" description="GtrA/DPMS transmembrane" evidence="7">
    <location>
        <begin position="25"/>
        <end position="144"/>
    </location>
</feature>
<evidence type="ECO:0000256" key="6">
    <source>
        <dbReference type="SAM" id="Phobius"/>
    </source>
</evidence>
<organism evidence="8 9">
    <name type="scientific">Blastococcus xanthinilyticus</name>
    <dbReference type="NCBI Taxonomy" id="1564164"/>
    <lineage>
        <taxon>Bacteria</taxon>
        <taxon>Bacillati</taxon>
        <taxon>Actinomycetota</taxon>
        <taxon>Actinomycetes</taxon>
        <taxon>Geodermatophilales</taxon>
        <taxon>Geodermatophilaceae</taxon>
        <taxon>Blastococcus</taxon>
    </lineage>
</organism>
<evidence type="ECO:0000313" key="9">
    <source>
        <dbReference type="Proteomes" id="UP000322499"/>
    </source>
</evidence>
<evidence type="ECO:0000259" key="7">
    <source>
        <dbReference type="Pfam" id="PF04138"/>
    </source>
</evidence>
<feature type="transmembrane region" description="Helical" evidence="6">
    <location>
        <begin position="21"/>
        <end position="43"/>
    </location>
</feature>
<feature type="transmembrane region" description="Helical" evidence="6">
    <location>
        <begin position="118"/>
        <end position="138"/>
    </location>
</feature>
<reference evidence="8 9" key="1">
    <citation type="submission" date="2019-07" db="EMBL/GenBank/DDBJ databases">
        <title>Genomic Encyclopedia of Archaeal and Bacterial Type Strains, Phase II (KMG-II): from individual species to whole genera.</title>
        <authorList>
            <person name="Goeker M."/>
        </authorList>
    </citation>
    <scope>NUCLEOTIDE SEQUENCE [LARGE SCALE GENOMIC DNA]</scope>
    <source>
        <strain evidence="8 9">DSM 46842</strain>
    </source>
</reference>
<keyword evidence="5 6" id="KW-0472">Membrane</keyword>
<comment type="subcellular location">
    <subcellularLocation>
        <location evidence="1">Membrane</location>
        <topology evidence="1">Multi-pass membrane protein</topology>
    </subcellularLocation>
</comment>
<dbReference type="InterPro" id="IPR007267">
    <property type="entry name" value="GtrA_DPMS_TM"/>
</dbReference>
<dbReference type="RefSeq" id="WP_243737437.1">
    <property type="nucleotide sequence ID" value="NZ_VNHW01000002.1"/>
</dbReference>
<evidence type="ECO:0000256" key="4">
    <source>
        <dbReference type="ARBA" id="ARBA00022989"/>
    </source>
</evidence>
<evidence type="ECO:0000256" key="1">
    <source>
        <dbReference type="ARBA" id="ARBA00004141"/>
    </source>
</evidence>
<dbReference type="GO" id="GO:0000271">
    <property type="term" value="P:polysaccharide biosynthetic process"/>
    <property type="evidence" value="ECO:0007669"/>
    <property type="project" value="InterPro"/>
</dbReference>
<comment type="caution">
    <text evidence="8">The sequence shown here is derived from an EMBL/GenBank/DDBJ whole genome shotgun (WGS) entry which is preliminary data.</text>
</comment>
<dbReference type="PANTHER" id="PTHR38459:SF1">
    <property type="entry name" value="PROPHAGE BACTOPRENOL-LINKED GLUCOSE TRANSLOCASE HOMOLOG"/>
    <property type="match status" value="1"/>
</dbReference>
<protein>
    <submittedName>
        <fullName evidence="8">Putative flippase GtrA</fullName>
    </submittedName>
</protein>
<gene>
    <name evidence="8" type="ORF">BD833_102335</name>
</gene>
<dbReference type="PANTHER" id="PTHR38459">
    <property type="entry name" value="PROPHAGE BACTOPRENOL-LINKED GLUCOSE TRANSLOCASE HOMOLOG"/>
    <property type="match status" value="1"/>
</dbReference>
<dbReference type="EMBL" id="VNHW01000002">
    <property type="protein sequence ID" value="TYP89858.1"/>
    <property type="molecule type" value="Genomic_DNA"/>
</dbReference>
<dbReference type="AlphaFoldDB" id="A0A5S5D3L4"/>
<dbReference type="Pfam" id="PF04138">
    <property type="entry name" value="GtrA_DPMS_TM"/>
    <property type="match status" value="1"/>
</dbReference>
<accession>A0A5S5D3L4</accession>
<dbReference type="InterPro" id="IPR051401">
    <property type="entry name" value="GtrA_CellWall_Glycosyl"/>
</dbReference>
<sequence>MGFLARLRRLVRDGERRLIKELGAFGIVGIVCFVVDLGLFQLLYAQAGLGAVTAKLVAGLVSTTLAFLGHRFWSFAARARTGLRREYSRFVLVNASTLLLSVAVVAVVRYPLGQESPLVLQVANVGAIAAGTLIRWLVYRRWVFPARETAAPAPRVEATTGQL</sequence>